<feature type="compositionally biased region" description="Basic and acidic residues" evidence="2">
    <location>
        <begin position="20"/>
        <end position="30"/>
    </location>
</feature>
<accession>A0AAQ1GES9</accession>
<feature type="transmembrane region" description="Helical" evidence="3">
    <location>
        <begin position="35"/>
        <end position="56"/>
    </location>
</feature>
<feature type="compositionally biased region" description="Low complexity" evidence="2">
    <location>
        <begin position="7"/>
        <end position="17"/>
    </location>
</feature>
<dbReference type="Gene3D" id="1.10.287.470">
    <property type="entry name" value="Helix hairpin bin"/>
    <property type="match status" value="1"/>
</dbReference>
<keyword evidence="1" id="KW-0175">Coiled coil</keyword>
<dbReference type="Pfam" id="PF25917">
    <property type="entry name" value="BSH_RND"/>
    <property type="match status" value="1"/>
</dbReference>
<dbReference type="Gene3D" id="2.40.50.100">
    <property type="match status" value="1"/>
</dbReference>
<evidence type="ECO:0000259" key="5">
    <source>
        <dbReference type="Pfam" id="PF25917"/>
    </source>
</evidence>
<dbReference type="Gene3D" id="2.40.30.170">
    <property type="match status" value="1"/>
</dbReference>
<evidence type="ECO:0000256" key="2">
    <source>
        <dbReference type="SAM" id="MobiDB-lite"/>
    </source>
</evidence>
<evidence type="ECO:0000313" key="6">
    <source>
        <dbReference type="EMBL" id="SEJ57758.1"/>
    </source>
</evidence>
<dbReference type="Proteomes" id="UP000183529">
    <property type="component" value="Unassembled WGS sequence"/>
</dbReference>
<dbReference type="InterPro" id="IPR058625">
    <property type="entry name" value="MdtA-like_BSH"/>
</dbReference>
<organism evidence="6 7">
    <name type="scientific">Paraburkholderia tropica</name>
    <dbReference type="NCBI Taxonomy" id="92647"/>
    <lineage>
        <taxon>Bacteria</taxon>
        <taxon>Pseudomonadati</taxon>
        <taxon>Pseudomonadota</taxon>
        <taxon>Betaproteobacteria</taxon>
        <taxon>Burkholderiales</taxon>
        <taxon>Burkholderiaceae</taxon>
        <taxon>Paraburkholderia</taxon>
    </lineage>
</organism>
<dbReference type="EMBL" id="FNZM01000006">
    <property type="protein sequence ID" value="SEJ57758.1"/>
    <property type="molecule type" value="Genomic_DNA"/>
</dbReference>
<evidence type="ECO:0000259" key="4">
    <source>
        <dbReference type="Pfam" id="PF25876"/>
    </source>
</evidence>
<protein>
    <submittedName>
        <fullName evidence="6">Membrane fusion protein, multidrug efflux system</fullName>
    </submittedName>
</protein>
<dbReference type="SUPFAM" id="SSF111369">
    <property type="entry name" value="HlyD-like secretion proteins"/>
    <property type="match status" value="3"/>
</dbReference>
<evidence type="ECO:0000256" key="1">
    <source>
        <dbReference type="SAM" id="Coils"/>
    </source>
</evidence>
<gene>
    <name evidence="6" type="ORF">SAMN05216550_10654</name>
</gene>
<feature type="region of interest" description="Disordered" evidence="2">
    <location>
        <begin position="1"/>
        <end position="31"/>
    </location>
</feature>
<evidence type="ECO:0000313" key="7">
    <source>
        <dbReference type="Proteomes" id="UP000183529"/>
    </source>
</evidence>
<dbReference type="PANTHER" id="PTHR30386:SF24">
    <property type="entry name" value="MULTIDRUG RESISTANCE EFFLUX PUMP"/>
    <property type="match status" value="1"/>
</dbReference>
<dbReference type="RefSeq" id="WP_074983079.1">
    <property type="nucleotide sequence ID" value="NZ_CADFGN010000006.1"/>
</dbReference>
<comment type="caution">
    <text evidence="6">The sequence shown here is derived from an EMBL/GenBank/DDBJ whole genome shotgun (WGS) entry which is preliminary data.</text>
</comment>
<feature type="coiled-coil region" evidence="1">
    <location>
        <begin position="113"/>
        <end position="213"/>
    </location>
</feature>
<dbReference type="PANTHER" id="PTHR30386">
    <property type="entry name" value="MEMBRANE FUSION SUBUNIT OF EMRAB-TOLC MULTIDRUG EFFLUX PUMP"/>
    <property type="match status" value="1"/>
</dbReference>
<dbReference type="AlphaFoldDB" id="A0AAQ1GES9"/>
<name>A0AAQ1GES9_9BURK</name>
<feature type="domain" description="Multidrug resistance protein MdtA-like alpha-helical hairpin" evidence="4">
    <location>
        <begin position="142"/>
        <end position="208"/>
    </location>
</feature>
<keyword evidence="3" id="KW-0472">Membrane</keyword>
<dbReference type="InterPro" id="IPR058624">
    <property type="entry name" value="MdtA-like_HH"/>
</dbReference>
<keyword evidence="3" id="KW-0812">Transmembrane</keyword>
<proteinExistence type="predicted"/>
<dbReference type="InterPro" id="IPR050739">
    <property type="entry name" value="MFP"/>
</dbReference>
<keyword evidence="3" id="KW-1133">Transmembrane helix</keyword>
<feature type="domain" description="Multidrug resistance protein MdtA-like barrel-sandwich hybrid" evidence="5">
    <location>
        <begin position="75"/>
        <end position="268"/>
    </location>
</feature>
<dbReference type="Pfam" id="PF25876">
    <property type="entry name" value="HH_MFP_RND"/>
    <property type="match status" value="1"/>
</dbReference>
<evidence type="ECO:0000256" key="3">
    <source>
        <dbReference type="SAM" id="Phobius"/>
    </source>
</evidence>
<sequence>MNDMTQPAAAAAKPSAPQTLHKEMHKETPPKKSRVPLVIGIAIVALFAGVAGWKIYAPSANVWTDDARITAHYTTIAPRVAGQIASVSVQDNQSVHAGQLLATLDDRDYRTAVERAQSQLDRDRAQVDDASASVARQPDVIAQNSAQVQQIEARLALAQSNATRYRNLASFGSGSKQDTEAADATLREQSAQLAQARAAVSAAQHQLDLLKAQHEAAIATVHADEAALAQAQLNLSYTRIVAPMDGVVGERAVEPGNYVSPGAALMALVPAKGMYVEAQYREVALKHMQPGQHVRVHVDAYDIDLNGVVDSVPPSTGAVFAPIAPDNATGNFTKIVQRLPVKIVFAPDQPKADLLRLGMSVETTVLTDNADVVGKLRDTYHASDASAAGNIGNASAANTAHAASDADGAGA</sequence>
<reference evidence="6 7" key="1">
    <citation type="submission" date="2016-10" db="EMBL/GenBank/DDBJ databases">
        <authorList>
            <person name="Varghese N."/>
            <person name="Submissions S."/>
        </authorList>
    </citation>
    <scope>NUCLEOTIDE SEQUENCE [LARGE SCALE GENOMIC DNA]</scope>
    <source>
        <strain evidence="6 7">LMG 22274</strain>
    </source>
</reference>